<dbReference type="GO" id="GO:0016616">
    <property type="term" value="F:oxidoreductase activity, acting on the CH-OH group of donors, NAD or NADP as acceptor"/>
    <property type="evidence" value="ECO:0007669"/>
    <property type="project" value="TreeGrafter"/>
</dbReference>
<dbReference type="FunFam" id="3.40.50.720:FF:000645">
    <property type="entry name" value="Anthocyanidin reductase ((2S)-flavan-3-ol-forming)"/>
    <property type="match status" value="1"/>
</dbReference>
<dbReference type="SUPFAM" id="SSF51735">
    <property type="entry name" value="NAD(P)-binding Rossmann-fold domains"/>
    <property type="match status" value="1"/>
</dbReference>
<name>A0AAQ3REV1_VIGMU</name>
<gene>
    <name evidence="4" type="ORF">V8G54_031806</name>
</gene>
<evidence type="ECO:0000313" key="5">
    <source>
        <dbReference type="Proteomes" id="UP001374535"/>
    </source>
</evidence>
<reference evidence="4 5" key="1">
    <citation type="journal article" date="2023" name="Life. Sci Alliance">
        <title>Evolutionary insights into 3D genome organization and epigenetic landscape of Vigna mungo.</title>
        <authorList>
            <person name="Junaid A."/>
            <person name="Singh B."/>
            <person name="Bhatia S."/>
        </authorList>
    </citation>
    <scope>NUCLEOTIDE SEQUENCE [LARGE SCALE GENOMIC DNA]</scope>
    <source>
        <strain evidence="4">Urdbean</strain>
    </source>
</reference>
<dbReference type="InterPro" id="IPR036291">
    <property type="entry name" value="NAD(P)-bd_dom_sf"/>
</dbReference>
<dbReference type="Proteomes" id="UP001374535">
    <property type="component" value="Chromosome 10"/>
</dbReference>
<dbReference type="Gene3D" id="3.40.50.720">
    <property type="entry name" value="NAD(P)-binding Rossmann-like Domain"/>
    <property type="match status" value="1"/>
</dbReference>
<dbReference type="InterPro" id="IPR001509">
    <property type="entry name" value="Epimerase_deHydtase"/>
</dbReference>
<feature type="domain" description="NAD-dependent epimerase/dehydratase" evidence="3">
    <location>
        <begin position="17"/>
        <end position="266"/>
    </location>
</feature>
<keyword evidence="2" id="KW-0560">Oxidoreductase</keyword>
<accession>A0AAQ3REV1</accession>
<proteinExistence type="predicted"/>
<dbReference type="EMBL" id="CP144691">
    <property type="protein sequence ID" value="WVY92718.1"/>
    <property type="molecule type" value="Genomic_DNA"/>
</dbReference>
<keyword evidence="1" id="KW-0521">NADP</keyword>
<sequence>MHNREREMESGRKKGKVCVTGGGSYLGSSMVNILLEKGYTVHSTLRNLNDESKVRLLKGLPNAEERLVLFEADIYRPQEYESAIQGCEIVFHVATPYQHQFDSQFKNTTEAAVEGVRAIVRHSIKSGTVRRVIYTASVVAASPLKDDGAAGFKDFIDETCWTPLDLSLDLHNGYVNSKTEAERELLSCGSNENGRGLEVVSLACGLVGGDTLLSYTPLSVSMLLSQLQDNEATYQSLKFLEDLIGKIPVAHIHDVCEAHIFCAETPSINGRFLVASSFSSTADLANYYLQTHPQFHLKNILPHLLANGIMHNSDSYCLLFLFIQYSLHSSPVRNSCCNLKIRTEVLSYCSIADAGHIASLQSYIAVFDPHSYCTTPRYQHGLNISTMFYNSARLKKFLRGTKPDTQPRYLGGSKRDIKWASTKLTDKGFVYKHDLKMILADCIKCAKRMGEL</sequence>
<keyword evidence="5" id="KW-1185">Reference proteome</keyword>
<evidence type="ECO:0000313" key="4">
    <source>
        <dbReference type="EMBL" id="WVY92718.1"/>
    </source>
</evidence>
<organism evidence="4 5">
    <name type="scientific">Vigna mungo</name>
    <name type="common">Black gram</name>
    <name type="synonym">Phaseolus mungo</name>
    <dbReference type="NCBI Taxonomy" id="3915"/>
    <lineage>
        <taxon>Eukaryota</taxon>
        <taxon>Viridiplantae</taxon>
        <taxon>Streptophyta</taxon>
        <taxon>Embryophyta</taxon>
        <taxon>Tracheophyta</taxon>
        <taxon>Spermatophyta</taxon>
        <taxon>Magnoliopsida</taxon>
        <taxon>eudicotyledons</taxon>
        <taxon>Gunneridae</taxon>
        <taxon>Pentapetalae</taxon>
        <taxon>rosids</taxon>
        <taxon>fabids</taxon>
        <taxon>Fabales</taxon>
        <taxon>Fabaceae</taxon>
        <taxon>Papilionoideae</taxon>
        <taxon>50 kb inversion clade</taxon>
        <taxon>NPAAA clade</taxon>
        <taxon>indigoferoid/millettioid clade</taxon>
        <taxon>Phaseoleae</taxon>
        <taxon>Vigna</taxon>
    </lineage>
</organism>
<dbReference type="PANTHER" id="PTHR10366">
    <property type="entry name" value="NAD DEPENDENT EPIMERASE/DEHYDRATASE"/>
    <property type="match status" value="1"/>
</dbReference>
<dbReference type="PANTHER" id="PTHR10366:SF808">
    <property type="entry name" value="DIHYDROFLAVONOL-4-REDUCTASE-LIKE PROTEIN"/>
    <property type="match status" value="1"/>
</dbReference>
<evidence type="ECO:0000256" key="2">
    <source>
        <dbReference type="ARBA" id="ARBA00023002"/>
    </source>
</evidence>
<dbReference type="AlphaFoldDB" id="A0AAQ3REV1"/>
<protein>
    <recommendedName>
        <fullName evidence="3">NAD-dependent epimerase/dehydratase domain-containing protein</fullName>
    </recommendedName>
</protein>
<evidence type="ECO:0000256" key="1">
    <source>
        <dbReference type="ARBA" id="ARBA00022857"/>
    </source>
</evidence>
<evidence type="ECO:0000259" key="3">
    <source>
        <dbReference type="Pfam" id="PF01370"/>
    </source>
</evidence>
<dbReference type="InterPro" id="IPR050425">
    <property type="entry name" value="NAD(P)_dehydrat-like"/>
</dbReference>
<dbReference type="Pfam" id="PF01370">
    <property type="entry name" value="Epimerase"/>
    <property type="match status" value="1"/>
</dbReference>